<keyword evidence="1" id="KW-1133">Transmembrane helix</keyword>
<dbReference type="InterPro" id="IPR000340">
    <property type="entry name" value="Dual-sp_phosphatase_cat-dom"/>
</dbReference>
<dbReference type="OrthoDB" id="256494at2"/>
<evidence type="ECO:0000259" key="2">
    <source>
        <dbReference type="PROSITE" id="PS50056"/>
    </source>
</evidence>
<dbReference type="SUPFAM" id="SSF52799">
    <property type="entry name" value="(Phosphotyrosine protein) phosphatases II"/>
    <property type="match status" value="1"/>
</dbReference>
<dbReference type="EMBL" id="CP016895">
    <property type="protein sequence ID" value="AOA56961.1"/>
    <property type="molecule type" value="Genomic_DNA"/>
</dbReference>
<dbReference type="PROSITE" id="PS50056">
    <property type="entry name" value="TYR_PHOSPHATASE_2"/>
    <property type="match status" value="1"/>
</dbReference>
<feature type="transmembrane region" description="Helical" evidence="1">
    <location>
        <begin position="138"/>
        <end position="156"/>
    </location>
</feature>
<dbReference type="Proteomes" id="UP000093391">
    <property type="component" value="Chromosome"/>
</dbReference>
<reference evidence="3 4" key="1">
    <citation type="submission" date="2016-08" db="EMBL/GenBank/DDBJ databases">
        <authorList>
            <person name="Seilhamer J.J."/>
        </authorList>
    </citation>
    <scope>NUCLEOTIDE SEQUENCE [LARGE SCALE GENOMIC DNA]</scope>
    <source>
        <strain evidence="3 4">BRTC-1</strain>
    </source>
</reference>
<feature type="transmembrane region" description="Helical" evidence="1">
    <location>
        <begin position="95"/>
        <end position="115"/>
    </location>
</feature>
<dbReference type="KEGG" id="ala:BFG52_00375"/>
<evidence type="ECO:0000313" key="4">
    <source>
        <dbReference type="Proteomes" id="UP000093391"/>
    </source>
</evidence>
<dbReference type="Gene3D" id="3.90.190.10">
    <property type="entry name" value="Protein tyrosine phosphatase superfamily"/>
    <property type="match status" value="1"/>
</dbReference>
<proteinExistence type="predicted"/>
<name>A0A1B2LVI7_9GAMM</name>
<sequence>MSINALQQPDKEHGTWKRGIVVLFFLVPLFFMSYGFANAYASYLSFVPSIVFAWEQHIPLWAWSIVPYWSIDLFYALSLLLCWNTFELKQQTLRLLCAQVISISCFLLFPLKFSFERPELSGFFGFWFDLLMGFDKPFNQAPSLHIVLLVILWDFYRRHSKGAWKYLVDFWSILIAISVLTTWQHHFIDIPTGIIVGAFCLWLFPVATVSPFKNSIQKRNSKHVKLAAYYLFTAAMLCIIALYFKNTALWLLYPAFSLLLVSFAYLLVKPNFFQKQANGKMTNAALILFAPYIVIAWLNSRLWTLKHQEDCFVIHYQDQEIYLGRLPSQKNRQNYQALFDCCAELACHSLQSQYQAYTSLDLIPLEQQQLQQAVVKFDLLWQQLQDQNQSGAKLLIFCALGYSRSTAILAAWLLKNGVVNTVEDAMCLIKAQRPWVVLKEQQIQQLKLYSLHLA</sequence>
<keyword evidence="4" id="KW-1185">Reference proteome</keyword>
<evidence type="ECO:0000313" key="3">
    <source>
        <dbReference type="EMBL" id="AOA56961.1"/>
    </source>
</evidence>
<feature type="transmembrane region" description="Helical" evidence="1">
    <location>
        <begin position="163"/>
        <end position="184"/>
    </location>
</feature>
<dbReference type="AlphaFoldDB" id="A0A1B2LVI7"/>
<dbReference type="PANTHER" id="PTHR47216">
    <property type="match status" value="1"/>
</dbReference>
<dbReference type="STRING" id="1789224.BFG52_00375"/>
<dbReference type="InterPro" id="IPR029021">
    <property type="entry name" value="Prot-tyrosine_phosphatase-like"/>
</dbReference>
<keyword evidence="1" id="KW-0812">Transmembrane</keyword>
<dbReference type="Pfam" id="PF00782">
    <property type="entry name" value="DSPc"/>
    <property type="match status" value="1"/>
</dbReference>
<dbReference type="InterPro" id="IPR000387">
    <property type="entry name" value="Tyr_Pase_dom"/>
</dbReference>
<feature type="transmembrane region" description="Helical" evidence="1">
    <location>
        <begin position="20"/>
        <end position="41"/>
    </location>
</feature>
<feature type="transmembrane region" description="Helical" evidence="1">
    <location>
        <begin position="61"/>
        <end position="83"/>
    </location>
</feature>
<feature type="transmembrane region" description="Helical" evidence="1">
    <location>
        <begin position="250"/>
        <end position="268"/>
    </location>
</feature>
<feature type="domain" description="Tyrosine specific protein phosphatases" evidence="2">
    <location>
        <begin position="375"/>
        <end position="444"/>
    </location>
</feature>
<evidence type="ECO:0000256" key="1">
    <source>
        <dbReference type="SAM" id="Phobius"/>
    </source>
</evidence>
<gene>
    <name evidence="3" type="ORF">BFG52_00375</name>
</gene>
<dbReference type="RefSeq" id="WP_067551120.1">
    <property type="nucleotide sequence ID" value="NZ_CP016895.1"/>
</dbReference>
<feature type="transmembrane region" description="Helical" evidence="1">
    <location>
        <begin position="224"/>
        <end position="244"/>
    </location>
</feature>
<feature type="transmembrane region" description="Helical" evidence="1">
    <location>
        <begin position="280"/>
        <end position="298"/>
    </location>
</feature>
<keyword evidence="1" id="KW-0472">Membrane</keyword>
<dbReference type="PANTHER" id="PTHR47216:SF4">
    <property type="entry name" value="OS01G0859400 PROTEIN"/>
    <property type="match status" value="1"/>
</dbReference>
<accession>A0A1B2LVI7</accession>
<feature type="transmembrane region" description="Helical" evidence="1">
    <location>
        <begin position="190"/>
        <end position="212"/>
    </location>
</feature>
<dbReference type="CDD" id="cd03386">
    <property type="entry name" value="PAP2_Aur1_like"/>
    <property type="match status" value="1"/>
</dbReference>
<organism evidence="3 4">
    <name type="scientific">Acinetobacter larvae</name>
    <dbReference type="NCBI Taxonomy" id="1789224"/>
    <lineage>
        <taxon>Bacteria</taxon>
        <taxon>Pseudomonadati</taxon>
        <taxon>Pseudomonadota</taxon>
        <taxon>Gammaproteobacteria</taxon>
        <taxon>Moraxellales</taxon>
        <taxon>Moraxellaceae</taxon>
        <taxon>Acinetobacter</taxon>
    </lineage>
</organism>
<protein>
    <submittedName>
        <fullName evidence="3">Phosphatase</fullName>
    </submittedName>
</protein>